<dbReference type="GO" id="GO:0030968">
    <property type="term" value="P:endoplasmic reticulum unfolded protein response"/>
    <property type="evidence" value="ECO:0007669"/>
    <property type="project" value="TreeGrafter"/>
</dbReference>
<evidence type="ECO:0000256" key="3">
    <source>
        <dbReference type="SAM" id="Phobius"/>
    </source>
</evidence>
<dbReference type="PROSITE" id="PS50293">
    <property type="entry name" value="TPR_REGION"/>
    <property type="match status" value="2"/>
</dbReference>
<feature type="transmembrane region" description="Helical" evidence="3">
    <location>
        <begin position="363"/>
        <end position="381"/>
    </location>
</feature>
<feature type="transmembrane region" description="Helical" evidence="3">
    <location>
        <begin position="335"/>
        <end position="357"/>
    </location>
</feature>
<keyword evidence="3" id="KW-0812">Transmembrane</keyword>
<keyword evidence="1" id="KW-0677">Repeat</keyword>
<sequence>MKANDRRKILVILLLAVLSAAVYWRVAGHGFINMDDAMYVADNPHVQKGITVEGLFWAFGFADRAYWHPVSWLSHMLDCELFGLDPGMHHLVNVFYHIINATVLFLALNMMTGALWRSAFVAGMFAMHPVNVDTVAWIAERKNLVSTLFWMLTLLSYAWYVRRQTIFRYLSAFGLFILGILSKPMLVTLPFVLLLLDYWPLQRMPLGFGRIREDGGGKGLFSRRWLSAMARLVYEKLPFLAVALVAIYVSMISMHGHVDVISTDAVSMKLRLENAVVAYVHYLWKMLWPWNLTVYYPYPKSVPLAHVIFAGAAVAAVTVMVLSKIRKYPYLAVGWLWYLGALVPVSGIIQAGLWPAIAERWMYVPGIGLFIMASWGVRDLLSRLESGRQLYRYASLAVIMLLALLTFRQAGFWKDDFTLFSHAVSVSERNSVAHGNLADWHLAQGSYEDAHNHYLKALEANPLDPLIHRNFAVALLRMGRYGESVHHFRIAAKKFAHDEDVLIGLGTALARLGDLSGAIGSFTRALDINPGNAQTHFKLAVVLGESGRIDDAVDHYREALRLEPGFEQAGKNLDHLLALYGQLDSAVALLRERLRDEPGNASLHYSLGGLHEKKGNYADASDAYRKFLSLNPDGVQAMERLAFIHSRENDLPSALFWLREMLKRDPGNPGIHYNIACVYARQGKADEALKWLGSAVEKGFSDRGLLESDQDLESLRATAQFRELVSRLGSEAPDGGTDE</sequence>
<dbReference type="InterPro" id="IPR019734">
    <property type="entry name" value="TPR_rpt"/>
</dbReference>
<evidence type="ECO:0000313" key="4">
    <source>
        <dbReference type="EMBL" id="VFU12007.1"/>
    </source>
</evidence>
<dbReference type="SUPFAM" id="SSF81901">
    <property type="entry name" value="HCP-like"/>
    <property type="match status" value="1"/>
</dbReference>
<feature type="transmembrane region" description="Helical" evidence="3">
    <location>
        <begin position="94"/>
        <end position="112"/>
    </location>
</feature>
<dbReference type="Gene3D" id="1.25.40.10">
    <property type="entry name" value="Tetratricopeptide repeat domain"/>
    <property type="match status" value="1"/>
</dbReference>
<dbReference type="InterPro" id="IPR052346">
    <property type="entry name" value="O-mannosyl-transferase_TMTC"/>
</dbReference>
<reference evidence="4" key="1">
    <citation type="submission" date="2019-03" db="EMBL/GenBank/DDBJ databases">
        <authorList>
            <person name="Hao L."/>
        </authorList>
    </citation>
    <scope>NUCLEOTIDE SEQUENCE</scope>
</reference>
<feature type="transmembrane region" description="Helical" evidence="3">
    <location>
        <begin position="237"/>
        <end position="255"/>
    </location>
</feature>
<evidence type="ECO:0000256" key="1">
    <source>
        <dbReference type="ARBA" id="ARBA00022737"/>
    </source>
</evidence>
<feature type="transmembrane region" description="Helical" evidence="3">
    <location>
        <begin position="144"/>
        <end position="161"/>
    </location>
</feature>
<feature type="transmembrane region" description="Helical" evidence="3">
    <location>
        <begin position="393"/>
        <end position="413"/>
    </location>
</feature>
<dbReference type="NCBIfam" id="NF047558">
    <property type="entry name" value="TPR_END_plus"/>
    <property type="match status" value="1"/>
</dbReference>
<dbReference type="GO" id="GO:0035269">
    <property type="term" value="P:protein O-linked glycosylation via mannose"/>
    <property type="evidence" value="ECO:0007669"/>
    <property type="project" value="TreeGrafter"/>
</dbReference>
<name>A0A485LUZ9_9ZZZZ</name>
<accession>A0A485LUZ9</accession>
<keyword evidence="2" id="KW-0802">TPR repeat</keyword>
<keyword evidence="3" id="KW-1133">Transmembrane helix</keyword>
<dbReference type="EMBL" id="CAADRM010000025">
    <property type="protein sequence ID" value="VFU12007.1"/>
    <property type="molecule type" value="Genomic_DNA"/>
</dbReference>
<organism evidence="4">
    <name type="scientific">anaerobic digester metagenome</name>
    <dbReference type="NCBI Taxonomy" id="1263854"/>
    <lineage>
        <taxon>unclassified sequences</taxon>
        <taxon>metagenomes</taxon>
        <taxon>ecological metagenomes</taxon>
    </lineage>
</organism>
<dbReference type="GO" id="GO:0005783">
    <property type="term" value="C:endoplasmic reticulum"/>
    <property type="evidence" value="ECO:0007669"/>
    <property type="project" value="TreeGrafter"/>
</dbReference>
<feature type="transmembrane region" description="Helical" evidence="3">
    <location>
        <begin position="173"/>
        <end position="196"/>
    </location>
</feature>
<dbReference type="PANTHER" id="PTHR44227:SF3">
    <property type="entry name" value="PROTEIN O-MANNOSYL-TRANSFERASE TMTC4"/>
    <property type="match status" value="1"/>
</dbReference>
<dbReference type="Pfam" id="PF13432">
    <property type="entry name" value="TPR_16"/>
    <property type="match status" value="2"/>
</dbReference>
<dbReference type="GO" id="GO:0000030">
    <property type="term" value="F:mannosyltransferase activity"/>
    <property type="evidence" value="ECO:0007669"/>
    <property type="project" value="TreeGrafter"/>
</dbReference>
<dbReference type="PROSITE" id="PS50005">
    <property type="entry name" value="TPR"/>
    <property type="match status" value="4"/>
</dbReference>
<dbReference type="SMART" id="SM00028">
    <property type="entry name" value="TPR"/>
    <property type="match status" value="7"/>
</dbReference>
<keyword evidence="3" id="KW-0472">Membrane</keyword>
<dbReference type="AlphaFoldDB" id="A0A485LUZ9"/>
<dbReference type="PANTHER" id="PTHR44227">
    <property type="match status" value="1"/>
</dbReference>
<evidence type="ECO:0000256" key="2">
    <source>
        <dbReference type="ARBA" id="ARBA00022803"/>
    </source>
</evidence>
<dbReference type="InterPro" id="IPR011990">
    <property type="entry name" value="TPR-like_helical_dom_sf"/>
</dbReference>
<feature type="transmembrane region" description="Helical" evidence="3">
    <location>
        <begin position="304"/>
        <end position="323"/>
    </location>
</feature>
<proteinExistence type="predicted"/>
<dbReference type="SUPFAM" id="SSF48452">
    <property type="entry name" value="TPR-like"/>
    <property type="match status" value="1"/>
</dbReference>
<protein>
    <submittedName>
        <fullName evidence="4">TPR repeat-containing protein YrrB</fullName>
    </submittedName>
</protein>
<gene>
    <name evidence="4" type="primary">yrrB</name>
    <name evidence="4" type="ORF">SCFA_1200001</name>
</gene>